<dbReference type="InterPro" id="IPR000866">
    <property type="entry name" value="AhpC/TSA"/>
</dbReference>
<dbReference type="PANTHER" id="PTHR42852:SF6">
    <property type="entry name" value="THIOL:DISULFIDE INTERCHANGE PROTEIN DSBE"/>
    <property type="match status" value="1"/>
</dbReference>
<feature type="domain" description="Thioredoxin" evidence="6">
    <location>
        <begin position="227"/>
        <end position="367"/>
    </location>
</feature>
<evidence type="ECO:0000259" key="6">
    <source>
        <dbReference type="PROSITE" id="PS51352"/>
    </source>
</evidence>
<dbReference type="InterPro" id="IPR013766">
    <property type="entry name" value="Thioredoxin_domain"/>
</dbReference>
<evidence type="ECO:0000256" key="1">
    <source>
        <dbReference type="ARBA" id="ARBA00004196"/>
    </source>
</evidence>
<dbReference type="AlphaFoldDB" id="A0AAW5N3T0"/>
<dbReference type="InterPro" id="IPR017937">
    <property type="entry name" value="Thioredoxin_CS"/>
</dbReference>
<evidence type="ECO:0000256" key="2">
    <source>
        <dbReference type="ARBA" id="ARBA00022748"/>
    </source>
</evidence>
<dbReference type="Pfam" id="PF14289">
    <property type="entry name" value="DUF4369"/>
    <property type="match status" value="1"/>
</dbReference>
<keyword evidence="3" id="KW-1015">Disulfide bond</keyword>
<dbReference type="SUPFAM" id="SSF52833">
    <property type="entry name" value="Thioredoxin-like"/>
    <property type="match status" value="1"/>
</dbReference>
<comment type="subcellular location">
    <subcellularLocation>
        <location evidence="1">Cell envelope</location>
    </subcellularLocation>
</comment>
<feature type="signal peptide" evidence="5">
    <location>
        <begin position="1"/>
        <end position="23"/>
    </location>
</feature>
<evidence type="ECO:0000313" key="8">
    <source>
        <dbReference type="Proteomes" id="UP001204579"/>
    </source>
</evidence>
<evidence type="ECO:0000313" key="7">
    <source>
        <dbReference type="EMBL" id="MCR8873011.1"/>
    </source>
</evidence>
<name>A0AAW5N3T0_9BACT</name>
<dbReference type="Proteomes" id="UP001204579">
    <property type="component" value="Unassembled WGS sequence"/>
</dbReference>
<feature type="chain" id="PRO_5043924627" evidence="5">
    <location>
        <begin position="24"/>
        <end position="367"/>
    </location>
</feature>
<evidence type="ECO:0000256" key="3">
    <source>
        <dbReference type="ARBA" id="ARBA00023157"/>
    </source>
</evidence>
<accession>A0AAW5N3T0</accession>
<dbReference type="RefSeq" id="WP_258335379.1">
    <property type="nucleotide sequence ID" value="NZ_JANRHJ010000002.1"/>
</dbReference>
<dbReference type="PROSITE" id="PS51257">
    <property type="entry name" value="PROKAR_LIPOPROTEIN"/>
    <property type="match status" value="1"/>
</dbReference>
<dbReference type="PANTHER" id="PTHR42852">
    <property type="entry name" value="THIOL:DISULFIDE INTERCHANGE PROTEIN DSBE"/>
    <property type="match status" value="1"/>
</dbReference>
<reference evidence="7 8" key="1">
    <citation type="submission" date="2022-08" db="EMBL/GenBank/DDBJ databases">
        <authorList>
            <person name="Zeman M."/>
            <person name="Kubasova T."/>
        </authorList>
    </citation>
    <scope>NUCLEOTIDE SEQUENCE [LARGE SCALE GENOMIC DNA]</scope>
    <source>
        <strain evidence="7 8">ET62</strain>
    </source>
</reference>
<dbReference type="Gene3D" id="3.40.30.10">
    <property type="entry name" value="Glutaredoxin"/>
    <property type="match status" value="1"/>
</dbReference>
<keyword evidence="8" id="KW-1185">Reference proteome</keyword>
<dbReference type="Pfam" id="PF00578">
    <property type="entry name" value="AhpC-TSA"/>
    <property type="match status" value="1"/>
</dbReference>
<comment type="caution">
    <text evidence="7">The sequence shown here is derived from an EMBL/GenBank/DDBJ whole genome shotgun (WGS) entry which is preliminary data.</text>
</comment>
<evidence type="ECO:0000256" key="5">
    <source>
        <dbReference type="SAM" id="SignalP"/>
    </source>
</evidence>
<dbReference type="InterPro" id="IPR050553">
    <property type="entry name" value="Thioredoxin_ResA/DsbE_sf"/>
</dbReference>
<dbReference type="InterPro" id="IPR036249">
    <property type="entry name" value="Thioredoxin-like_sf"/>
</dbReference>
<protein>
    <submittedName>
        <fullName evidence="7">AhpC/TSA family protein</fullName>
    </submittedName>
</protein>
<dbReference type="GO" id="GO:0030313">
    <property type="term" value="C:cell envelope"/>
    <property type="evidence" value="ECO:0007669"/>
    <property type="project" value="UniProtKB-SubCell"/>
</dbReference>
<dbReference type="PROSITE" id="PS00194">
    <property type="entry name" value="THIOREDOXIN_1"/>
    <property type="match status" value="1"/>
</dbReference>
<dbReference type="GO" id="GO:0016491">
    <property type="term" value="F:oxidoreductase activity"/>
    <property type="evidence" value="ECO:0007669"/>
    <property type="project" value="InterPro"/>
</dbReference>
<dbReference type="CDD" id="cd02966">
    <property type="entry name" value="TlpA_like_family"/>
    <property type="match status" value="1"/>
</dbReference>
<keyword evidence="2" id="KW-0201">Cytochrome c-type biogenesis</keyword>
<proteinExistence type="predicted"/>
<gene>
    <name evidence="7" type="ORF">NW209_03055</name>
</gene>
<dbReference type="EMBL" id="JANRHJ010000002">
    <property type="protein sequence ID" value="MCR8873011.1"/>
    <property type="molecule type" value="Genomic_DNA"/>
</dbReference>
<sequence length="367" mass="40350">MKKSIFWAAAGLMALAACQQQQAGFTIQGTAIGAADGDTIYLQNFDGTNMVKLDSAVVKNGTFEFKGTPDSLVTSRFVTYMKGDNRMSTMLFVEDGVIKVTLDPENSKVSGTPNNDILQQFSDTFAAISKELNEAYEKSQQDSTLTEAQQDSVELALDQKQEEGLAKVFELVSANIDKPAGVYLLSSFGPSFDVKKVQPLFERIPAAYSNDPEIVSLKEYVDTAVKTSEGEKYIDFTMNSPEGKPVKLSDFISKNTYTLIDFWASWCGPCKREMPTVVEAYDKYKNKGFGVVGVSLDNNADSWKQAIKDLNITWPQMSDLKGWQCEGASLYGVRAIPATVLVDQQGTIIARNLRGAALMKKLGELMK</sequence>
<dbReference type="GO" id="GO:0017004">
    <property type="term" value="P:cytochrome complex assembly"/>
    <property type="evidence" value="ECO:0007669"/>
    <property type="project" value="UniProtKB-KW"/>
</dbReference>
<organism evidence="7 8">
    <name type="scientific">Phocaeicola barnesiae</name>
    <dbReference type="NCBI Taxonomy" id="376804"/>
    <lineage>
        <taxon>Bacteria</taxon>
        <taxon>Pseudomonadati</taxon>
        <taxon>Bacteroidota</taxon>
        <taxon>Bacteroidia</taxon>
        <taxon>Bacteroidales</taxon>
        <taxon>Bacteroidaceae</taxon>
        <taxon>Phocaeicola</taxon>
    </lineage>
</organism>
<dbReference type="InterPro" id="IPR025380">
    <property type="entry name" value="DUF4369"/>
</dbReference>
<dbReference type="GO" id="GO:0016209">
    <property type="term" value="F:antioxidant activity"/>
    <property type="evidence" value="ECO:0007669"/>
    <property type="project" value="InterPro"/>
</dbReference>
<dbReference type="PROSITE" id="PS51352">
    <property type="entry name" value="THIOREDOXIN_2"/>
    <property type="match status" value="1"/>
</dbReference>
<keyword evidence="4" id="KW-0676">Redox-active center</keyword>
<evidence type="ECO:0000256" key="4">
    <source>
        <dbReference type="ARBA" id="ARBA00023284"/>
    </source>
</evidence>
<keyword evidence="5" id="KW-0732">Signal</keyword>